<keyword evidence="2" id="KW-1133">Transmembrane helix</keyword>
<dbReference type="Proteomes" id="UP000001591">
    <property type="component" value="Chromosome"/>
</dbReference>
<dbReference type="RefSeq" id="WP_012566508.1">
    <property type="nucleotide sequence ID" value="NC_011420.2"/>
</dbReference>
<organism evidence="4 5">
    <name type="scientific">Rhodospirillum centenum (strain ATCC 51521 / SW)</name>
    <dbReference type="NCBI Taxonomy" id="414684"/>
    <lineage>
        <taxon>Bacteria</taxon>
        <taxon>Pseudomonadati</taxon>
        <taxon>Pseudomonadota</taxon>
        <taxon>Alphaproteobacteria</taxon>
        <taxon>Rhodospirillales</taxon>
        <taxon>Rhodospirillaceae</taxon>
        <taxon>Rhodospirillum</taxon>
    </lineage>
</organism>
<evidence type="ECO:0000256" key="1">
    <source>
        <dbReference type="ARBA" id="ARBA00022801"/>
    </source>
</evidence>
<reference evidence="4 5" key="1">
    <citation type="journal article" date="2010" name="BMC Genomics">
        <title>Metabolic flexibility revealed in the genome of the cyst-forming alpha-1 proteobacterium Rhodospirillum centenum.</title>
        <authorList>
            <person name="Lu Y.K."/>
            <person name="Marden J."/>
            <person name="Han M."/>
            <person name="Swingley W.D."/>
            <person name="Mastrian S.D."/>
            <person name="Chowdhury S.R."/>
            <person name="Hao J."/>
            <person name="Helmy T."/>
            <person name="Kim S."/>
            <person name="Kurdoglu A.A."/>
            <person name="Matthies H.J."/>
            <person name="Rollo D."/>
            <person name="Stothard P."/>
            <person name="Blankenship R.E."/>
            <person name="Bauer C.E."/>
            <person name="Touchman J.W."/>
        </authorList>
    </citation>
    <scope>NUCLEOTIDE SEQUENCE [LARGE SCALE GENOMIC DNA]</scope>
    <source>
        <strain evidence="5">ATCC 51521 / SW</strain>
    </source>
</reference>
<keyword evidence="2" id="KW-0812">Transmembrane</keyword>
<evidence type="ECO:0000259" key="3">
    <source>
        <dbReference type="Pfam" id="PF03061"/>
    </source>
</evidence>
<dbReference type="Pfam" id="PF03061">
    <property type="entry name" value="4HBT"/>
    <property type="match status" value="1"/>
</dbReference>
<dbReference type="Gene3D" id="3.10.129.10">
    <property type="entry name" value="Hotdog Thioesterase"/>
    <property type="match status" value="1"/>
</dbReference>
<feature type="domain" description="Thioesterase" evidence="3">
    <location>
        <begin position="56"/>
        <end position="129"/>
    </location>
</feature>
<evidence type="ECO:0000256" key="2">
    <source>
        <dbReference type="SAM" id="Phobius"/>
    </source>
</evidence>
<evidence type="ECO:0000313" key="5">
    <source>
        <dbReference type="Proteomes" id="UP000001591"/>
    </source>
</evidence>
<dbReference type="NCBIfam" id="TIGR00369">
    <property type="entry name" value="unchar_dom_1"/>
    <property type="match status" value="1"/>
</dbReference>
<dbReference type="KEGG" id="rce:RC1_1316"/>
<dbReference type="EMBL" id="CP000613">
    <property type="protein sequence ID" value="ACI98721.1"/>
    <property type="molecule type" value="Genomic_DNA"/>
</dbReference>
<dbReference type="STRING" id="414684.RC1_1316"/>
<protein>
    <submittedName>
        <fullName evidence="4">Thioesterase family protein</fullName>
    </submittedName>
</protein>
<name>B6IMQ5_RHOCS</name>
<dbReference type="InterPro" id="IPR029069">
    <property type="entry name" value="HotDog_dom_sf"/>
</dbReference>
<evidence type="ECO:0000313" key="4">
    <source>
        <dbReference type="EMBL" id="ACI98721.1"/>
    </source>
</evidence>
<dbReference type="SUPFAM" id="SSF54637">
    <property type="entry name" value="Thioesterase/thiol ester dehydrase-isomerase"/>
    <property type="match status" value="1"/>
</dbReference>
<dbReference type="OrthoDB" id="9805304at2"/>
<proteinExistence type="predicted"/>
<feature type="transmembrane region" description="Helical" evidence="2">
    <location>
        <begin position="70"/>
        <end position="88"/>
    </location>
</feature>
<dbReference type="eggNOG" id="COG2050">
    <property type="taxonomic scope" value="Bacteria"/>
</dbReference>
<dbReference type="AlphaFoldDB" id="B6IMQ5"/>
<dbReference type="InterPro" id="IPR003736">
    <property type="entry name" value="PAAI_dom"/>
</dbReference>
<keyword evidence="5" id="KW-1185">Reference proteome</keyword>
<gene>
    <name evidence="4" type="ordered locus">RC1_1316</name>
</gene>
<keyword evidence="1" id="KW-0378">Hydrolase</keyword>
<sequence>MPDEVRTLPALTKEGFEAMLAESMPQVAKSGMRIDAMDHGSCRVRVSPDLHMVRPGGTLSGPTMFAMADLALYGAVLSMIGPVPLAVTSHMTINFLRKPALKDLIAEARVLRLGKKLAYGEILLHSDGEADPVAHATGAYAIPGRRPVLDGEE</sequence>
<dbReference type="HOGENOM" id="CLU_089876_4_0_5"/>
<accession>B6IMQ5</accession>
<dbReference type="InterPro" id="IPR006683">
    <property type="entry name" value="Thioestr_dom"/>
</dbReference>
<keyword evidence="2" id="KW-0472">Membrane</keyword>
<dbReference type="CDD" id="cd03443">
    <property type="entry name" value="PaaI_thioesterase"/>
    <property type="match status" value="1"/>
</dbReference>
<dbReference type="GO" id="GO:0016289">
    <property type="term" value="F:acyl-CoA hydrolase activity"/>
    <property type="evidence" value="ECO:0007669"/>
    <property type="project" value="UniProtKB-ARBA"/>
</dbReference>